<dbReference type="Gene3D" id="1.10.510.10">
    <property type="entry name" value="Transferase(Phosphotransferase) domain 1"/>
    <property type="match status" value="1"/>
</dbReference>
<keyword evidence="3" id="KW-0245">EGF-like domain</keyword>
<dbReference type="SUPFAM" id="SSF49265">
    <property type="entry name" value="Fibronectin type III"/>
    <property type="match status" value="1"/>
</dbReference>
<keyword evidence="2" id="KW-0325">Glycoprotein</keyword>
<dbReference type="CDD" id="cd00192">
    <property type="entry name" value="PTKc"/>
    <property type="match status" value="1"/>
</dbReference>
<gene>
    <name evidence="8" type="ORF">KUTeg_006957</name>
</gene>
<reference evidence="8 9" key="1">
    <citation type="submission" date="2022-12" db="EMBL/GenBank/DDBJ databases">
        <title>Chromosome-level genome of Tegillarca granosa.</title>
        <authorList>
            <person name="Kim J."/>
        </authorList>
    </citation>
    <scope>NUCLEOTIDE SEQUENCE [LARGE SCALE GENOMIC DNA]</scope>
    <source>
        <strain evidence="8">Teg-2019</strain>
        <tissue evidence="8">Adductor muscle</tissue>
    </source>
</reference>
<dbReference type="CDD" id="cd00063">
    <property type="entry name" value="FN3"/>
    <property type="match status" value="1"/>
</dbReference>
<evidence type="ECO:0000256" key="1">
    <source>
        <dbReference type="ARBA" id="ARBA00004167"/>
    </source>
</evidence>
<accession>A0ABQ9FE85</accession>
<feature type="domain" description="Protein kinase" evidence="5">
    <location>
        <begin position="695"/>
        <end position="966"/>
    </location>
</feature>
<keyword evidence="4" id="KW-1133">Transmembrane helix</keyword>
<dbReference type="Gene3D" id="2.60.40.10">
    <property type="entry name" value="Immunoglobulins"/>
    <property type="match status" value="1"/>
</dbReference>
<evidence type="ECO:0000259" key="7">
    <source>
        <dbReference type="PROSITE" id="PS50853"/>
    </source>
</evidence>
<dbReference type="Gene3D" id="2.10.25.10">
    <property type="entry name" value="Laminin"/>
    <property type="match status" value="1"/>
</dbReference>
<dbReference type="SUPFAM" id="SSF56112">
    <property type="entry name" value="Protein kinase-like (PK-like)"/>
    <property type="match status" value="1"/>
</dbReference>
<dbReference type="InterPro" id="IPR001245">
    <property type="entry name" value="Ser-Thr/Tyr_kinase_cat_dom"/>
</dbReference>
<feature type="disulfide bond" evidence="3">
    <location>
        <begin position="61"/>
        <end position="71"/>
    </location>
</feature>
<feature type="transmembrane region" description="Helical" evidence="4">
    <location>
        <begin position="608"/>
        <end position="630"/>
    </location>
</feature>
<protein>
    <recommendedName>
        <fullName evidence="10">Receptor protein-tyrosine kinase</fullName>
    </recommendedName>
</protein>
<dbReference type="PRINTS" id="PR00109">
    <property type="entry name" value="TYRKINASE"/>
</dbReference>
<evidence type="ECO:0000256" key="2">
    <source>
        <dbReference type="ARBA" id="ARBA00023180"/>
    </source>
</evidence>
<name>A0ABQ9FE85_TEGGR</name>
<dbReference type="PANTHER" id="PTHR24416:SF600">
    <property type="entry name" value="PDGF- AND VEGF-RECEPTOR RELATED, ISOFORM J"/>
    <property type="match status" value="1"/>
</dbReference>
<dbReference type="InterPro" id="IPR013783">
    <property type="entry name" value="Ig-like_fold"/>
</dbReference>
<evidence type="ECO:0000313" key="9">
    <source>
        <dbReference type="Proteomes" id="UP001217089"/>
    </source>
</evidence>
<evidence type="ECO:0000259" key="5">
    <source>
        <dbReference type="PROSITE" id="PS50011"/>
    </source>
</evidence>
<evidence type="ECO:0008006" key="10">
    <source>
        <dbReference type="Google" id="ProtNLM"/>
    </source>
</evidence>
<dbReference type="InterPro" id="IPR050122">
    <property type="entry name" value="RTK"/>
</dbReference>
<keyword evidence="4" id="KW-0472">Membrane</keyword>
<dbReference type="Pfam" id="PF07714">
    <property type="entry name" value="PK_Tyr_Ser-Thr"/>
    <property type="match status" value="1"/>
</dbReference>
<sequence>MRKVCTRVRVWYSSHLYCVKYSWWWGCRWYKRVYRAHYAYDKYCCPGWRGSVYSGCSEAICSPPCSNQGTCYAPNKCRCKDGSYGSTCQQFSCSHLKPCFPGQCSSSNNCDCQDGFMSHGSSEKNVCLKLSSSQKPIVTKCTARLENIRRSDKKELQRYVTDSTSPNVSTIDRIWINQKDFNYLNLYFEAEYSPPNNLLPPPYYIGDYGFGIVKGQGRVLLTKIPRSTPFISHNDTFLCPVIPGSIKPEQGLFKCNITNDNFDRLLEHGDNLTVTVTATNGGFRKNYDRYNNHQSTQHYIGQNAEKSMVFHFDFYPPTHCSEDPRSCDSKPLNVGDDITKTNVGDGDTLRVWVKAYDAMNNTKVDYTDVSFDSTMPEIENTKFVRNIVNGSYPFSSRIQLITLDPQSGIFKIKWKLRAADSDRIFKEGEIDGNRTNACTSRLICGEIPTGEAFNFHHHMDINNCWMVVDKDKLDSQVIIMEIQSYNMAMLSNGTEIEISNLRNFDGMQDYSAPKNIKIVKSSSKGTQLEWTQAPSCYERTKIQIVCKSVAGDVRTIDILHSATSHDIFGLNPETNYTIELYNVYDDQKSDPQKITFITPEAEGLSAGATAGIVLVVLILLALVIVGIVFWRTGRLNVTKQNIKRKMTVRSVKRKLQKNNQLNTVLFDNYGDDDLYIYGGMEATGKQDLYIPHSEITLQEKITTGKFADIFKAKRAIKENNQATVVAKILRENFKDEDEFIMKAKMNFFATVVGKHPNVLEYIGGVVDHPSLGPYMVLEYCSEGTLKAWLDMRKQSRVTDDIFENLCRFSHDIAKGMEYLTNKNIVHRRLAARNILLTSQFEAKIAGFGPAMDNEETGDNDANEKKERIPVKWMAPECMESTKHANEASDVWSYGIVLWEIFSLGGAPYSKMKSCDVQYNVKKGFRMERPEFADDMYYDLMTRCWQKKPRSRPKFSAIVIQLNNTFTSSPSDECYYIAKK</sequence>
<dbReference type="Proteomes" id="UP001217089">
    <property type="component" value="Unassembled WGS sequence"/>
</dbReference>
<dbReference type="PANTHER" id="PTHR24416">
    <property type="entry name" value="TYROSINE-PROTEIN KINASE RECEPTOR"/>
    <property type="match status" value="1"/>
</dbReference>
<dbReference type="PROSITE" id="PS50026">
    <property type="entry name" value="EGF_3"/>
    <property type="match status" value="1"/>
</dbReference>
<dbReference type="PROSITE" id="PS50853">
    <property type="entry name" value="FN3"/>
    <property type="match status" value="1"/>
</dbReference>
<dbReference type="InterPro" id="IPR011009">
    <property type="entry name" value="Kinase-like_dom_sf"/>
</dbReference>
<comment type="caution">
    <text evidence="3">Lacks conserved residue(s) required for the propagation of feature annotation.</text>
</comment>
<feature type="domain" description="Fibronectin type-III" evidence="7">
    <location>
        <begin position="512"/>
        <end position="602"/>
    </location>
</feature>
<dbReference type="PROSITE" id="PS50011">
    <property type="entry name" value="PROTEIN_KINASE_DOM"/>
    <property type="match status" value="1"/>
</dbReference>
<evidence type="ECO:0000256" key="4">
    <source>
        <dbReference type="SAM" id="Phobius"/>
    </source>
</evidence>
<dbReference type="EMBL" id="JARBDR010000337">
    <property type="protein sequence ID" value="KAJ8314807.1"/>
    <property type="molecule type" value="Genomic_DNA"/>
</dbReference>
<organism evidence="8 9">
    <name type="scientific">Tegillarca granosa</name>
    <name type="common">Malaysian cockle</name>
    <name type="synonym">Anadara granosa</name>
    <dbReference type="NCBI Taxonomy" id="220873"/>
    <lineage>
        <taxon>Eukaryota</taxon>
        <taxon>Metazoa</taxon>
        <taxon>Spiralia</taxon>
        <taxon>Lophotrochozoa</taxon>
        <taxon>Mollusca</taxon>
        <taxon>Bivalvia</taxon>
        <taxon>Autobranchia</taxon>
        <taxon>Pteriomorphia</taxon>
        <taxon>Arcoida</taxon>
        <taxon>Arcoidea</taxon>
        <taxon>Arcidae</taxon>
        <taxon>Tegillarca</taxon>
    </lineage>
</organism>
<dbReference type="InterPro" id="IPR003961">
    <property type="entry name" value="FN3_dom"/>
</dbReference>
<dbReference type="InterPro" id="IPR000719">
    <property type="entry name" value="Prot_kinase_dom"/>
</dbReference>
<evidence type="ECO:0000256" key="3">
    <source>
        <dbReference type="PROSITE-ProRule" id="PRU00076"/>
    </source>
</evidence>
<evidence type="ECO:0000259" key="6">
    <source>
        <dbReference type="PROSITE" id="PS50026"/>
    </source>
</evidence>
<dbReference type="InterPro" id="IPR000742">
    <property type="entry name" value="EGF"/>
</dbReference>
<evidence type="ECO:0000313" key="8">
    <source>
        <dbReference type="EMBL" id="KAJ8314807.1"/>
    </source>
</evidence>
<dbReference type="SMART" id="SM00181">
    <property type="entry name" value="EGF"/>
    <property type="match status" value="2"/>
</dbReference>
<keyword evidence="9" id="KW-1185">Reference proteome</keyword>
<dbReference type="InterPro" id="IPR036116">
    <property type="entry name" value="FN3_sf"/>
</dbReference>
<feature type="disulfide bond" evidence="3">
    <location>
        <begin position="79"/>
        <end position="88"/>
    </location>
</feature>
<keyword evidence="3" id="KW-1015">Disulfide bond</keyword>
<dbReference type="PROSITE" id="PS00022">
    <property type="entry name" value="EGF_1"/>
    <property type="match status" value="1"/>
</dbReference>
<comment type="subcellular location">
    <subcellularLocation>
        <location evidence="1">Membrane</location>
        <topology evidence="1">Single-pass membrane protein</topology>
    </subcellularLocation>
</comment>
<comment type="caution">
    <text evidence="8">The sequence shown here is derived from an EMBL/GenBank/DDBJ whole genome shotgun (WGS) entry which is preliminary data.</text>
</comment>
<keyword evidence="4" id="KW-0812">Transmembrane</keyword>
<proteinExistence type="predicted"/>
<feature type="domain" description="EGF-like" evidence="6">
    <location>
        <begin position="57"/>
        <end position="89"/>
    </location>
</feature>